<organism evidence="2 3">
    <name type="scientific">Candidatus Taylorbacteria bacterium RIFCSPLOWO2_12_FULL_43_20</name>
    <dbReference type="NCBI Taxonomy" id="1802332"/>
    <lineage>
        <taxon>Bacteria</taxon>
        <taxon>Candidatus Tayloriibacteriota</taxon>
    </lineage>
</organism>
<evidence type="ECO:0000256" key="1">
    <source>
        <dbReference type="SAM" id="Phobius"/>
    </source>
</evidence>
<dbReference type="InterPro" id="IPR038695">
    <property type="entry name" value="Saro_0823-like_sf"/>
</dbReference>
<keyword evidence="1" id="KW-1133">Transmembrane helix</keyword>
<dbReference type="PANTHER" id="PTHR37953:SF1">
    <property type="entry name" value="UPF0127 PROTEIN MJ1496"/>
    <property type="match status" value="1"/>
</dbReference>
<evidence type="ECO:0000313" key="3">
    <source>
        <dbReference type="Proteomes" id="UP000177269"/>
    </source>
</evidence>
<reference evidence="2 3" key="1">
    <citation type="journal article" date="2016" name="Nat. Commun.">
        <title>Thousands of microbial genomes shed light on interconnected biogeochemical processes in an aquifer system.</title>
        <authorList>
            <person name="Anantharaman K."/>
            <person name="Brown C.T."/>
            <person name="Hug L.A."/>
            <person name="Sharon I."/>
            <person name="Castelle C.J."/>
            <person name="Probst A.J."/>
            <person name="Thomas B.C."/>
            <person name="Singh A."/>
            <person name="Wilkins M.J."/>
            <person name="Karaoz U."/>
            <person name="Brodie E.L."/>
            <person name="Williams K.H."/>
            <person name="Hubbard S.S."/>
            <person name="Banfield J.F."/>
        </authorList>
    </citation>
    <scope>NUCLEOTIDE SEQUENCE [LARGE SCALE GENOMIC DNA]</scope>
</reference>
<dbReference type="AlphaFoldDB" id="A0A1G2P2X4"/>
<keyword evidence="1" id="KW-0812">Transmembrane</keyword>
<dbReference type="InterPro" id="IPR003795">
    <property type="entry name" value="DUF192"/>
</dbReference>
<evidence type="ECO:0008006" key="4">
    <source>
        <dbReference type="Google" id="ProtNLM"/>
    </source>
</evidence>
<comment type="caution">
    <text evidence="2">The sequence shown here is derived from an EMBL/GenBank/DDBJ whole genome shotgun (WGS) entry which is preliminary data.</text>
</comment>
<proteinExistence type="predicted"/>
<evidence type="ECO:0000313" key="2">
    <source>
        <dbReference type="EMBL" id="OHA42698.1"/>
    </source>
</evidence>
<accession>A0A1G2P2X4</accession>
<keyword evidence="1" id="KW-0472">Membrane</keyword>
<dbReference type="Proteomes" id="UP000177269">
    <property type="component" value="Unassembled WGS sequence"/>
</dbReference>
<protein>
    <recommendedName>
        <fullName evidence="4">DUF192 domain-containing protein</fullName>
    </recommendedName>
</protein>
<sequence length="167" mass="18933">MKGLFNIKFVFGILFFALAVFYFVFGYYAERARVEPKGDNAYEEKGDLISATINDAGILLEIADSQEERVLGLSGRSGLPPGRGLLFIYDKAGYHGIWMKDMNFAIDIIWLDEDREVVHIKENALPENFPEAYYPNAPAVYVLEVNTEYVEKTGLEIGNRLDFSTED</sequence>
<dbReference type="Pfam" id="PF02643">
    <property type="entry name" value="DUF192"/>
    <property type="match status" value="1"/>
</dbReference>
<gene>
    <name evidence="2" type="ORF">A3G52_02150</name>
</gene>
<dbReference type="PANTHER" id="PTHR37953">
    <property type="entry name" value="UPF0127 PROTEIN MJ1496"/>
    <property type="match status" value="1"/>
</dbReference>
<feature type="transmembrane region" description="Helical" evidence="1">
    <location>
        <begin position="6"/>
        <end position="28"/>
    </location>
</feature>
<name>A0A1G2P2X4_9BACT</name>
<dbReference type="EMBL" id="MHSK01000007">
    <property type="protein sequence ID" value="OHA42698.1"/>
    <property type="molecule type" value="Genomic_DNA"/>
</dbReference>
<dbReference type="Gene3D" id="2.60.120.1140">
    <property type="entry name" value="Protein of unknown function DUF192"/>
    <property type="match status" value="1"/>
</dbReference>